<organism evidence="2 3">
    <name type="scientific">Reichenbachiella ulvae</name>
    <dbReference type="NCBI Taxonomy" id="2980104"/>
    <lineage>
        <taxon>Bacteria</taxon>
        <taxon>Pseudomonadati</taxon>
        <taxon>Bacteroidota</taxon>
        <taxon>Cytophagia</taxon>
        <taxon>Cytophagales</taxon>
        <taxon>Reichenbachiellaceae</taxon>
        <taxon>Reichenbachiella</taxon>
    </lineage>
</organism>
<proteinExistence type="predicted"/>
<dbReference type="RefSeq" id="WP_264138651.1">
    <property type="nucleotide sequence ID" value="NZ_JAOYOD010000001.1"/>
</dbReference>
<evidence type="ECO:0000313" key="3">
    <source>
        <dbReference type="Proteomes" id="UP001300692"/>
    </source>
</evidence>
<evidence type="ECO:0000313" key="2">
    <source>
        <dbReference type="EMBL" id="MCV9387833.1"/>
    </source>
</evidence>
<keyword evidence="3" id="KW-1185">Reference proteome</keyword>
<reference evidence="2 3" key="1">
    <citation type="submission" date="2022-10" db="EMBL/GenBank/DDBJ databases">
        <title>Comparative genomics and taxonomic characterization of three novel marine species of genus Reichenbachiella exhibiting antioxidant and polysaccharide degradation activities.</title>
        <authorList>
            <person name="Muhammad N."/>
            <person name="Lee Y.-J."/>
            <person name="Ko J."/>
            <person name="Kim S.-G."/>
        </authorList>
    </citation>
    <scope>NUCLEOTIDE SEQUENCE [LARGE SCALE GENOMIC DNA]</scope>
    <source>
        <strain evidence="2 3">ABR2-5</strain>
    </source>
</reference>
<evidence type="ECO:0000256" key="1">
    <source>
        <dbReference type="SAM" id="SignalP"/>
    </source>
</evidence>
<protein>
    <recommendedName>
        <fullName evidence="4">Outer membrane protein beta-barrel domain-containing protein</fullName>
    </recommendedName>
</protein>
<dbReference type="EMBL" id="JAOYOD010000001">
    <property type="protein sequence ID" value="MCV9387833.1"/>
    <property type="molecule type" value="Genomic_DNA"/>
</dbReference>
<accession>A0ABT3CWA6</accession>
<comment type="caution">
    <text evidence="2">The sequence shown here is derived from an EMBL/GenBank/DDBJ whole genome shotgun (WGS) entry which is preliminary data.</text>
</comment>
<evidence type="ECO:0008006" key="4">
    <source>
        <dbReference type="Google" id="ProtNLM"/>
    </source>
</evidence>
<sequence>MKPTVKNMLFALLAIIIFPSTPALAQYQSNYDEKWNQASLGIGFGLGYSGILGANFSYCFTPYISVTGQLGVTPVRPGLGAGMNFYLIPKDKSTIYKPNLKIQYGYTSMIWVLGKEEYNDVFYGARFALGNEFRFGRARRHGFDFDLFYSILSDEYHDKWEIVNNDPDVEGLGKVYPVTISLGYHFDF</sequence>
<feature type="signal peptide" evidence="1">
    <location>
        <begin position="1"/>
        <end position="25"/>
    </location>
</feature>
<keyword evidence="1" id="KW-0732">Signal</keyword>
<gene>
    <name evidence="2" type="ORF">N7U62_14215</name>
</gene>
<name>A0ABT3CWA6_9BACT</name>
<feature type="chain" id="PRO_5046270991" description="Outer membrane protein beta-barrel domain-containing protein" evidence="1">
    <location>
        <begin position="26"/>
        <end position="188"/>
    </location>
</feature>
<dbReference type="Proteomes" id="UP001300692">
    <property type="component" value="Unassembled WGS sequence"/>
</dbReference>